<evidence type="ECO:0000256" key="4">
    <source>
        <dbReference type="ARBA" id="ARBA00022989"/>
    </source>
</evidence>
<dbReference type="GO" id="GO:0020037">
    <property type="term" value="F:heme binding"/>
    <property type="evidence" value="ECO:0007669"/>
    <property type="project" value="TreeGrafter"/>
</dbReference>
<keyword evidence="4 6" id="KW-1133">Transmembrane helix</keyword>
<comment type="caution">
    <text evidence="8">The sequence shown here is derived from an EMBL/GenBank/DDBJ whole genome shotgun (WGS) entry which is preliminary data.</text>
</comment>
<dbReference type="Pfam" id="PF01292">
    <property type="entry name" value="Ni_hydr_CYTB"/>
    <property type="match status" value="1"/>
</dbReference>
<feature type="transmembrane region" description="Helical" evidence="6">
    <location>
        <begin position="68"/>
        <end position="86"/>
    </location>
</feature>
<dbReference type="GO" id="GO:0009055">
    <property type="term" value="F:electron transfer activity"/>
    <property type="evidence" value="ECO:0007669"/>
    <property type="project" value="InterPro"/>
</dbReference>
<dbReference type="EMBL" id="DRMS01000481">
    <property type="protein sequence ID" value="HFC93671.1"/>
    <property type="molecule type" value="Genomic_DNA"/>
</dbReference>
<dbReference type="InterPro" id="IPR016174">
    <property type="entry name" value="Di-haem_cyt_TM"/>
</dbReference>
<dbReference type="Proteomes" id="UP000885750">
    <property type="component" value="Unassembled WGS sequence"/>
</dbReference>
<dbReference type="GO" id="GO:0005886">
    <property type="term" value="C:plasma membrane"/>
    <property type="evidence" value="ECO:0007669"/>
    <property type="project" value="UniProtKB-SubCell"/>
</dbReference>
<accession>A0A7V2T5F1</accession>
<dbReference type="PANTHER" id="PTHR30485">
    <property type="entry name" value="NI/FE-HYDROGENASE 1 B-TYPE CYTOCHROME SUBUNIT"/>
    <property type="match status" value="1"/>
</dbReference>
<proteinExistence type="predicted"/>
<dbReference type="PANTHER" id="PTHR30485:SF0">
    <property type="entry name" value="NI_FE-HYDROGENASE 1 B-TYPE CYTOCHROME SUBUNIT-RELATED"/>
    <property type="match status" value="1"/>
</dbReference>
<feature type="transmembrane region" description="Helical" evidence="6">
    <location>
        <begin position="131"/>
        <end position="154"/>
    </location>
</feature>
<name>A0A7V2T5F1_LEUMU</name>
<keyword evidence="3 6" id="KW-0812">Transmembrane</keyword>
<feature type="transmembrane region" description="Helical" evidence="6">
    <location>
        <begin position="175"/>
        <end position="193"/>
    </location>
</feature>
<feature type="domain" description="Cytochrome b561 bacterial/Ni-hydrogenase" evidence="7">
    <location>
        <begin position="20"/>
        <end position="207"/>
    </location>
</feature>
<evidence type="ECO:0000259" key="7">
    <source>
        <dbReference type="Pfam" id="PF01292"/>
    </source>
</evidence>
<evidence type="ECO:0000256" key="2">
    <source>
        <dbReference type="ARBA" id="ARBA00022475"/>
    </source>
</evidence>
<evidence type="ECO:0000313" key="8">
    <source>
        <dbReference type="EMBL" id="HFC93671.1"/>
    </source>
</evidence>
<comment type="subcellular location">
    <subcellularLocation>
        <location evidence="1">Cell membrane</location>
        <topology evidence="1">Multi-pass membrane protein</topology>
    </subcellularLocation>
</comment>
<dbReference type="AlphaFoldDB" id="A0A7V2T5F1"/>
<evidence type="ECO:0000256" key="1">
    <source>
        <dbReference type="ARBA" id="ARBA00004651"/>
    </source>
</evidence>
<dbReference type="Gene3D" id="1.20.950.20">
    <property type="entry name" value="Transmembrane di-heme cytochromes, Chain C"/>
    <property type="match status" value="1"/>
</dbReference>
<sequence length="208" mass="23139">MNRSTLLIRGKNKMQIETQRWSKITRWLHTLIALSLTIQLILSLVLAPPDELDDASELAKAAMEGHELVGLVAAGLLLLHWLWMLIPNNDVKLGNLFPIIGTGLQQTKSDIAYLLKNKKPPYGDHGGLSGLVHGLGILIASAIAATGVGLYIVMDFTPQGFENPLFEEIAEVHELFGNFMWAYLIAHVFAAAWHEYSGERLISRMFRL</sequence>
<reference evidence="8" key="1">
    <citation type="journal article" date="2020" name="mSystems">
        <title>Genome- and Community-Level Interaction Insights into Carbon Utilization and Element Cycling Functions of Hydrothermarchaeota in Hydrothermal Sediment.</title>
        <authorList>
            <person name="Zhou Z."/>
            <person name="Liu Y."/>
            <person name="Xu W."/>
            <person name="Pan J."/>
            <person name="Luo Z.H."/>
            <person name="Li M."/>
        </authorList>
    </citation>
    <scope>NUCLEOTIDE SEQUENCE [LARGE SCALE GENOMIC DNA]</scope>
    <source>
        <strain evidence="8">HyVt-493</strain>
    </source>
</reference>
<evidence type="ECO:0000256" key="3">
    <source>
        <dbReference type="ARBA" id="ARBA00022692"/>
    </source>
</evidence>
<evidence type="ECO:0000256" key="5">
    <source>
        <dbReference type="ARBA" id="ARBA00023136"/>
    </source>
</evidence>
<keyword evidence="5 6" id="KW-0472">Membrane</keyword>
<dbReference type="InterPro" id="IPR051542">
    <property type="entry name" value="Hydrogenase_cytochrome"/>
</dbReference>
<gene>
    <name evidence="8" type="ORF">ENJ51_12755</name>
</gene>
<dbReference type="GO" id="GO:0022904">
    <property type="term" value="P:respiratory electron transport chain"/>
    <property type="evidence" value="ECO:0007669"/>
    <property type="project" value="InterPro"/>
</dbReference>
<dbReference type="SUPFAM" id="SSF81342">
    <property type="entry name" value="Transmembrane di-heme cytochromes"/>
    <property type="match status" value="1"/>
</dbReference>
<feature type="transmembrane region" description="Helical" evidence="6">
    <location>
        <begin position="27"/>
        <end position="47"/>
    </location>
</feature>
<evidence type="ECO:0000256" key="6">
    <source>
        <dbReference type="SAM" id="Phobius"/>
    </source>
</evidence>
<dbReference type="InterPro" id="IPR011577">
    <property type="entry name" value="Cyt_b561_bac/Ni-Hgenase"/>
</dbReference>
<keyword evidence="2" id="KW-1003">Cell membrane</keyword>
<protein>
    <submittedName>
        <fullName evidence="8">Cytochrome b/b6 domain-containing protein</fullName>
    </submittedName>
</protein>
<organism evidence="8">
    <name type="scientific">Leucothrix mucor</name>
    <dbReference type="NCBI Taxonomy" id="45248"/>
    <lineage>
        <taxon>Bacteria</taxon>
        <taxon>Pseudomonadati</taxon>
        <taxon>Pseudomonadota</taxon>
        <taxon>Gammaproteobacteria</taxon>
        <taxon>Thiotrichales</taxon>
        <taxon>Thiotrichaceae</taxon>
        <taxon>Leucothrix</taxon>
    </lineage>
</organism>